<dbReference type="STRING" id="181874.A0A409WM06"/>
<reference evidence="2 3" key="1">
    <citation type="journal article" date="2018" name="Evol. Lett.">
        <title>Horizontal gene cluster transfer increased hallucinogenic mushroom diversity.</title>
        <authorList>
            <person name="Reynolds H.T."/>
            <person name="Vijayakumar V."/>
            <person name="Gluck-Thaler E."/>
            <person name="Korotkin H.B."/>
            <person name="Matheny P.B."/>
            <person name="Slot J.C."/>
        </authorList>
    </citation>
    <scope>NUCLEOTIDE SEQUENCE [LARGE SCALE GENOMIC DNA]</scope>
    <source>
        <strain evidence="2 3">2629</strain>
    </source>
</reference>
<accession>A0A409WM06</accession>
<feature type="region of interest" description="Disordered" evidence="1">
    <location>
        <begin position="540"/>
        <end position="560"/>
    </location>
</feature>
<name>A0A409WM06_9AGAR</name>
<comment type="caution">
    <text evidence="2">The sequence shown here is derived from an EMBL/GenBank/DDBJ whole genome shotgun (WGS) entry which is preliminary data.</text>
</comment>
<keyword evidence="3" id="KW-1185">Reference proteome</keyword>
<dbReference type="InParanoid" id="A0A409WM06"/>
<evidence type="ECO:0000313" key="3">
    <source>
        <dbReference type="Proteomes" id="UP000284842"/>
    </source>
</evidence>
<protein>
    <submittedName>
        <fullName evidence="2">Uncharacterized protein</fullName>
    </submittedName>
</protein>
<sequence length="598" mass="65380">MSYMSSSPSPAGPGGMHIPAMELTGSSASDPPTAIQQAAIDLQSNSLTSLFSSIKEIERLRAENESLKHQLAMHGPLNDLMAVLLRYDKPIKRPEHFPHTVLWSFSDIHQDPEARPSSKNAARPPMHTCVRNADGTVVSSSAYNEVVKTVEMIYKSILEPCIYRDRGVAEVDPRPLSMIELRTRFPTEWSQAINELEEKHRPVSLCSRHWKAEHLFQQHIATVTSNRQRRLRQGNSNPTPHPKKGGIVYDDVSNILSGDSSSPLEPLEVPPAPAATPALPKPSESTGAVTSVISDNNKRVAVDAGLGVGVDSNHQDTSRKRARTDQISKHDAEAQISSTFNHTIQPDLEAAALLASSQVDISAAAVSPSLSNLLTLFTSKYSYIKNGAPLLRLLQQRDQLERTDPSKLHSASPDTLLFISQITNANPNDPTLDEDNSDGNWGHYQFTAGSLTISAVLVTWTSIGSASVACQLLAAALKTRRAAEQICLHRRKRPSSYLSDIYLELMVDKIHSLLLTQAGVQTPMAPSQQEPHAPQLEIEEPLGASNPSSTDPPSSPEVELACNRLAELNVEQLKSWIKDKNITTTSKLPRNPKKDATV</sequence>
<feature type="compositionally biased region" description="Basic and acidic residues" evidence="1">
    <location>
        <begin position="313"/>
        <end position="329"/>
    </location>
</feature>
<organism evidence="2 3">
    <name type="scientific">Panaeolus cyanescens</name>
    <dbReference type="NCBI Taxonomy" id="181874"/>
    <lineage>
        <taxon>Eukaryota</taxon>
        <taxon>Fungi</taxon>
        <taxon>Dikarya</taxon>
        <taxon>Basidiomycota</taxon>
        <taxon>Agaricomycotina</taxon>
        <taxon>Agaricomycetes</taxon>
        <taxon>Agaricomycetidae</taxon>
        <taxon>Agaricales</taxon>
        <taxon>Agaricineae</taxon>
        <taxon>Galeropsidaceae</taxon>
        <taxon>Panaeolus</taxon>
    </lineage>
</organism>
<evidence type="ECO:0000313" key="2">
    <source>
        <dbReference type="EMBL" id="PPQ79450.1"/>
    </source>
</evidence>
<dbReference type="EMBL" id="NHTK01005414">
    <property type="protein sequence ID" value="PPQ79450.1"/>
    <property type="molecule type" value="Genomic_DNA"/>
</dbReference>
<feature type="region of interest" description="Disordered" evidence="1">
    <location>
        <begin position="1"/>
        <end position="32"/>
    </location>
</feature>
<feature type="region of interest" description="Disordered" evidence="1">
    <location>
        <begin position="225"/>
        <end position="289"/>
    </location>
</feature>
<dbReference type="Proteomes" id="UP000284842">
    <property type="component" value="Unassembled WGS sequence"/>
</dbReference>
<proteinExistence type="predicted"/>
<dbReference type="AlphaFoldDB" id="A0A409WM06"/>
<gene>
    <name evidence="2" type="ORF">CVT24_010070</name>
</gene>
<dbReference type="OrthoDB" id="3227833at2759"/>
<feature type="region of interest" description="Disordered" evidence="1">
    <location>
        <begin position="308"/>
        <end position="329"/>
    </location>
</feature>
<evidence type="ECO:0000256" key="1">
    <source>
        <dbReference type="SAM" id="MobiDB-lite"/>
    </source>
</evidence>